<dbReference type="STRING" id="1177982.SAMN04489711_11933"/>
<dbReference type="EMBL" id="FONX01000019">
    <property type="protein sequence ID" value="SFF24409.1"/>
    <property type="molecule type" value="Genomic_DNA"/>
</dbReference>
<proteinExistence type="predicted"/>
<organism evidence="1 2">
    <name type="scientific">Paracidovorax wautersii</name>
    <dbReference type="NCBI Taxonomy" id="1177982"/>
    <lineage>
        <taxon>Bacteria</taxon>
        <taxon>Pseudomonadati</taxon>
        <taxon>Pseudomonadota</taxon>
        <taxon>Betaproteobacteria</taxon>
        <taxon>Burkholderiales</taxon>
        <taxon>Comamonadaceae</taxon>
        <taxon>Paracidovorax</taxon>
    </lineage>
</organism>
<evidence type="ECO:0000313" key="2">
    <source>
        <dbReference type="Proteomes" id="UP000199119"/>
    </source>
</evidence>
<keyword evidence="2" id="KW-1185">Reference proteome</keyword>
<reference evidence="2" key="1">
    <citation type="submission" date="2016-10" db="EMBL/GenBank/DDBJ databases">
        <authorList>
            <person name="Varghese N."/>
            <person name="Submissions S."/>
        </authorList>
    </citation>
    <scope>NUCLEOTIDE SEQUENCE [LARGE SCALE GENOMIC DNA]</scope>
    <source>
        <strain evidence="2">DSM 27981</strain>
    </source>
</reference>
<gene>
    <name evidence="1" type="ORF">SAMN04489711_11933</name>
</gene>
<evidence type="ECO:0000313" key="1">
    <source>
        <dbReference type="EMBL" id="SFF24409.1"/>
    </source>
</evidence>
<dbReference type="Proteomes" id="UP000199119">
    <property type="component" value="Unassembled WGS sequence"/>
</dbReference>
<name>A0A1I2H4U3_9BURK</name>
<accession>A0A1I2H4U3</accession>
<protein>
    <submittedName>
        <fullName evidence="1">Uncharacterized protein</fullName>
    </submittedName>
</protein>
<dbReference type="AlphaFoldDB" id="A0A1I2H4U3"/>
<sequence>MCLRSGFALSQAFRTFTSIMATDLEADFGISPDSLSAFSGLFGLSFGVMHLLMGIA</sequence>